<evidence type="ECO:0000313" key="9">
    <source>
        <dbReference type="Proteomes" id="UP000257323"/>
    </source>
</evidence>
<keyword evidence="2 7" id="KW-1003">Cell membrane</keyword>
<gene>
    <name evidence="7" type="primary">lgt</name>
    <name evidence="8" type="ORF">OP8BY_0479</name>
</gene>
<dbReference type="PANTHER" id="PTHR30589">
    <property type="entry name" value="PROLIPOPROTEIN DIACYLGLYCERYL TRANSFERASE"/>
    <property type="match status" value="1"/>
</dbReference>
<comment type="catalytic activity">
    <reaction evidence="7">
        <text>L-cysteinyl-[prolipoprotein] + a 1,2-diacyl-sn-glycero-3-phospho-(1'-sn-glycerol) = an S-1,2-diacyl-sn-glyceryl-L-cysteinyl-[prolipoprotein] + sn-glycerol 1-phosphate + H(+)</text>
        <dbReference type="Rhea" id="RHEA:56712"/>
        <dbReference type="Rhea" id="RHEA-COMP:14679"/>
        <dbReference type="Rhea" id="RHEA-COMP:14680"/>
        <dbReference type="ChEBI" id="CHEBI:15378"/>
        <dbReference type="ChEBI" id="CHEBI:29950"/>
        <dbReference type="ChEBI" id="CHEBI:57685"/>
        <dbReference type="ChEBI" id="CHEBI:64716"/>
        <dbReference type="ChEBI" id="CHEBI:140658"/>
        <dbReference type="EC" id="2.5.1.145"/>
    </reaction>
</comment>
<keyword evidence="8" id="KW-0449">Lipoprotein</keyword>
<dbReference type="GO" id="GO:0008961">
    <property type="term" value="F:phosphatidylglycerol-prolipoprotein diacylglyceryl transferase activity"/>
    <property type="evidence" value="ECO:0007669"/>
    <property type="project" value="UniProtKB-UniRule"/>
</dbReference>
<sequence length="265" mass="29877">MFPILFRVGPITVHTYGFFMALGVAAALWFIYVQARKLGYDTNKLLDAAFWIILISLIGAKLILFFSHFSYYLENPGELLSLARSGGVFQGGLTFGVIFAIFYFRKKKIPLWPTADLVAPAVALGHGFGRLGCFSASCCYGRECSLPWAVVFKNEYAHELTGIPLNTPLHPVQLYEAGLNFLNFIILFAVLKRRKFSGQVFSLYIINYSIIRFFTEYFRGDHEDKAYILRGETALSSLSLPQLYCLAGLVAGITLFLVMRRRKSD</sequence>
<proteinExistence type="inferred from homology"/>
<feature type="transmembrane region" description="Helical" evidence="7">
    <location>
        <begin position="238"/>
        <end position="259"/>
    </location>
</feature>
<keyword evidence="6 7" id="KW-0472">Membrane</keyword>
<dbReference type="HAMAP" id="MF_01147">
    <property type="entry name" value="Lgt"/>
    <property type="match status" value="1"/>
</dbReference>
<evidence type="ECO:0000256" key="4">
    <source>
        <dbReference type="ARBA" id="ARBA00022692"/>
    </source>
</evidence>
<dbReference type="GO" id="GO:0005886">
    <property type="term" value="C:plasma membrane"/>
    <property type="evidence" value="ECO:0007669"/>
    <property type="project" value="UniProtKB-SubCell"/>
</dbReference>
<evidence type="ECO:0000256" key="5">
    <source>
        <dbReference type="ARBA" id="ARBA00022989"/>
    </source>
</evidence>
<comment type="caution">
    <text evidence="8">The sequence shown here is derived from an EMBL/GenBank/DDBJ whole genome shotgun (WGS) entry which is preliminary data.</text>
</comment>
<dbReference type="InterPro" id="IPR001640">
    <property type="entry name" value="Lgt"/>
</dbReference>
<evidence type="ECO:0000256" key="1">
    <source>
        <dbReference type="ARBA" id="ARBA00007150"/>
    </source>
</evidence>
<dbReference type="EMBL" id="QUAH01000010">
    <property type="protein sequence ID" value="RFT15370.1"/>
    <property type="molecule type" value="Genomic_DNA"/>
</dbReference>
<feature type="transmembrane region" description="Helical" evidence="7">
    <location>
        <begin position="201"/>
        <end position="218"/>
    </location>
</feature>
<feature type="transmembrane region" description="Helical" evidence="7">
    <location>
        <begin position="15"/>
        <end position="33"/>
    </location>
</feature>
<dbReference type="NCBIfam" id="TIGR00544">
    <property type="entry name" value="lgt"/>
    <property type="match status" value="1"/>
</dbReference>
<dbReference type="Proteomes" id="UP000257323">
    <property type="component" value="Unassembled WGS sequence"/>
</dbReference>
<keyword evidence="3 7" id="KW-0808">Transferase</keyword>
<evidence type="ECO:0000256" key="2">
    <source>
        <dbReference type="ARBA" id="ARBA00022475"/>
    </source>
</evidence>
<reference evidence="8 9" key="1">
    <citation type="submission" date="2018-08" db="EMBL/GenBank/DDBJ databases">
        <title>Genome analysis of the thermophilic bacterium of the candidate phylum Aminicenantes from deep subsurface aquifer revealed its physiology and ecological role.</title>
        <authorList>
            <person name="Kadnikov V.V."/>
            <person name="Mardanov A.V."/>
            <person name="Beletsky A.V."/>
            <person name="Karnachuk O.V."/>
            <person name="Ravin N.V."/>
        </authorList>
    </citation>
    <scope>NUCLEOTIDE SEQUENCE [LARGE SCALE GENOMIC DNA]</scope>
    <source>
        <strain evidence="8">BY38</strain>
    </source>
</reference>
<evidence type="ECO:0000256" key="7">
    <source>
        <dbReference type="HAMAP-Rule" id="MF_01147"/>
    </source>
</evidence>
<comment type="function">
    <text evidence="7">Catalyzes the transfer of the diacylglyceryl group from phosphatidylglycerol to the sulfhydryl group of the N-terminal cysteine of a prolipoprotein, the first step in the formation of mature lipoproteins.</text>
</comment>
<comment type="pathway">
    <text evidence="7">Protein modification; lipoprotein biosynthesis (diacylglyceryl transfer).</text>
</comment>
<feature type="transmembrane region" description="Helical" evidence="7">
    <location>
        <begin position="87"/>
        <end position="104"/>
    </location>
</feature>
<comment type="subcellular location">
    <subcellularLocation>
        <location evidence="7">Cell membrane</location>
        <topology evidence="7">Multi-pass membrane protein</topology>
    </subcellularLocation>
</comment>
<organism evidence="8 9">
    <name type="scientific">Candidatus Saccharicenans subterraneus</name>
    <dbReference type="NCBI Taxonomy" id="2508984"/>
    <lineage>
        <taxon>Bacteria</taxon>
        <taxon>Candidatus Aminicenantota</taxon>
        <taxon>Candidatus Aminicenantia</taxon>
        <taxon>Candidatus Aminicenantales</taxon>
        <taxon>Candidatus Saccharicenantaceae</taxon>
        <taxon>Candidatus Saccharicenans</taxon>
    </lineage>
</organism>
<dbReference type="Pfam" id="PF01790">
    <property type="entry name" value="LGT"/>
    <property type="match status" value="1"/>
</dbReference>
<keyword evidence="5 7" id="KW-1133">Transmembrane helix</keyword>
<evidence type="ECO:0000313" key="8">
    <source>
        <dbReference type="EMBL" id="RFT15370.1"/>
    </source>
</evidence>
<dbReference type="GO" id="GO:0042158">
    <property type="term" value="P:lipoprotein biosynthetic process"/>
    <property type="evidence" value="ECO:0007669"/>
    <property type="project" value="UniProtKB-UniRule"/>
</dbReference>
<dbReference type="PANTHER" id="PTHR30589:SF0">
    <property type="entry name" value="PHOSPHATIDYLGLYCEROL--PROLIPOPROTEIN DIACYLGLYCERYL TRANSFERASE"/>
    <property type="match status" value="1"/>
</dbReference>
<comment type="similarity">
    <text evidence="1 7">Belongs to the Lgt family.</text>
</comment>
<evidence type="ECO:0000256" key="3">
    <source>
        <dbReference type="ARBA" id="ARBA00022679"/>
    </source>
</evidence>
<dbReference type="AlphaFoldDB" id="A0A3E2BKU9"/>
<dbReference type="EC" id="2.5.1.145" evidence="7"/>
<evidence type="ECO:0000256" key="6">
    <source>
        <dbReference type="ARBA" id="ARBA00023136"/>
    </source>
</evidence>
<dbReference type="UniPathway" id="UPA00664"/>
<name>A0A3E2BKU9_9BACT</name>
<keyword evidence="4 7" id="KW-0812">Transmembrane</keyword>
<protein>
    <recommendedName>
        <fullName evidence="7">Phosphatidylglycerol--prolipoprotein diacylglyceryl transferase</fullName>
        <ecNumber evidence="7">2.5.1.145</ecNumber>
    </recommendedName>
</protein>
<feature type="binding site" evidence="7">
    <location>
        <position position="130"/>
    </location>
    <ligand>
        <name>a 1,2-diacyl-sn-glycero-3-phospho-(1'-sn-glycerol)</name>
        <dbReference type="ChEBI" id="CHEBI:64716"/>
    </ligand>
</feature>
<feature type="transmembrane region" description="Helical" evidence="7">
    <location>
        <begin position="45"/>
        <end position="67"/>
    </location>
</feature>
<accession>A0A3E2BKU9</accession>